<evidence type="ECO:0000256" key="1">
    <source>
        <dbReference type="ARBA" id="ARBA00001962"/>
    </source>
</evidence>
<evidence type="ECO:0000256" key="4">
    <source>
        <dbReference type="ARBA" id="ARBA00010848"/>
    </source>
</evidence>
<dbReference type="Proteomes" id="UP000766486">
    <property type="component" value="Unassembled WGS sequence"/>
</dbReference>
<evidence type="ECO:0000256" key="8">
    <source>
        <dbReference type="ARBA" id="ARBA00022723"/>
    </source>
</evidence>
<evidence type="ECO:0000313" key="15">
    <source>
        <dbReference type="EMBL" id="VUC23004.1"/>
    </source>
</evidence>
<comment type="function">
    <text evidence="2">Catalyzes the first step of the osmoprotectant glycine betaine synthesis.</text>
</comment>
<evidence type="ECO:0000256" key="7">
    <source>
        <dbReference type="ARBA" id="ARBA00022714"/>
    </source>
</evidence>
<proteinExistence type="inferred from homology"/>
<comment type="similarity">
    <text evidence="4">Belongs to the choline monooxygenase family.</text>
</comment>
<dbReference type="InterPro" id="IPR001663">
    <property type="entry name" value="Rng_hydr_dOase-A"/>
</dbReference>
<dbReference type="SUPFAM" id="SSF50022">
    <property type="entry name" value="ISP domain"/>
    <property type="match status" value="1"/>
</dbReference>
<dbReference type="SUPFAM" id="SSF55961">
    <property type="entry name" value="Bet v1-like"/>
    <property type="match status" value="1"/>
</dbReference>
<evidence type="ECO:0000256" key="11">
    <source>
        <dbReference type="ARBA" id="ARBA00023014"/>
    </source>
</evidence>
<evidence type="ECO:0000256" key="9">
    <source>
        <dbReference type="ARBA" id="ARBA00023002"/>
    </source>
</evidence>
<feature type="compositionally biased region" description="Low complexity" evidence="13">
    <location>
        <begin position="1"/>
        <end position="18"/>
    </location>
</feature>
<dbReference type="PANTHER" id="PTHR43756:SF5">
    <property type="entry name" value="CHOLINE MONOOXYGENASE, CHLOROPLASTIC"/>
    <property type="match status" value="1"/>
</dbReference>
<evidence type="ECO:0000256" key="2">
    <source>
        <dbReference type="ARBA" id="ARBA00002149"/>
    </source>
</evidence>
<evidence type="ECO:0000256" key="3">
    <source>
        <dbReference type="ARBA" id="ARBA00004866"/>
    </source>
</evidence>
<protein>
    <recommendedName>
        <fullName evidence="6">Choline monooxygenase, chloroplastic</fullName>
        <ecNumber evidence="5">1.14.15.7</ecNumber>
    </recommendedName>
</protein>
<keyword evidence="8" id="KW-0479">Metal-binding</keyword>
<dbReference type="InterPro" id="IPR015879">
    <property type="entry name" value="Ring_hydroxy_dOase_asu_C_dom"/>
</dbReference>
<dbReference type="InterPro" id="IPR036922">
    <property type="entry name" value="Rieske_2Fe-2S_sf"/>
</dbReference>
<dbReference type="EMBL" id="CABFNS010000698">
    <property type="protein sequence ID" value="VUC23004.1"/>
    <property type="molecule type" value="Genomic_DNA"/>
</dbReference>
<evidence type="ECO:0000259" key="14">
    <source>
        <dbReference type="PROSITE" id="PS51296"/>
    </source>
</evidence>
<dbReference type="Gene3D" id="2.102.10.10">
    <property type="entry name" value="Rieske [2Fe-2S] iron-sulphur domain"/>
    <property type="match status" value="1"/>
</dbReference>
<comment type="caution">
    <text evidence="15">The sequence shown here is derived from an EMBL/GenBank/DDBJ whole genome shotgun (WGS) entry which is preliminary data.</text>
</comment>
<dbReference type="EC" id="1.14.15.7" evidence="5"/>
<dbReference type="Pfam" id="PF00848">
    <property type="entry name" value="Ring_hydroxyl_A"/>
    <property type="match status" value="1"/>
</dbReference>
<keyword evidence="11" id="KW-0411">Iron-sulfur</keyword>
<comment type="cofactor">
    <cofactor evidence="1">
        <name>Fe cation</name>
        <dbReference type="ChEBI" id="CHEBI:24875"/>
    </cofactor>
</comment>
<feature type="domain" description="Rieske" evidence="14">
    <location>
        <begin position="63"/>
        <end position="150"/>
    </location>
</feature>
<dbReference type="PROSITE" id="PS51296">
    <property type="entry name" value="RIESKE"/>
    <property type="match status" value="1"/>
</dbReference>
<evidence type="ECO:0000256" key="13">
    <source>
        <dbReference type="SAM" id="MobiDB-lite"/>
    </source>
</evidence>
<evidence type="ECO:0000256" key="12">
    <source>
        <dbReference type="ARBA" id="ARBA00049097"/>
    </source>
</evidence>
<sequence length="425" mass="49146">MALKFLSSLSTGLTSSTTVDPGKETVRALPGQWYTSPELYELERRAVFSRRWLLTTHRNRLREPGQWLQYEIAGYNVLIVRDNTNKINCFHNICRHRAYSVVQGDQGKPLIFSCRYHGWSYGLNGKLAKAPGYQDMPGFDKAENGLFPIHVHVDHAGFIWINLDSKKEPEVAWEEDFLGGDTQARYAQFDFDDYDYDHSWDIEADYNWKLAADNYNECYHCKTTHPDIPDVVDLASYSVDVQGAWFHHNGSTEREVTAEQKEKGLQVCSSYYWPNVSVNVSKNFIFTQRFLPKSPSKTLILYEVYRNRHASDEDFELIDSMYKRVMKEDKELCNTAQKNISTGVFINGELHPKLEKGPLYFQKLLREAVVQHFKREQEAGHEIWPAQQVLPAKATASNDDIQFCSNVDCCQKKNLERERLVEAAN</sequence>
<evidence type="ECO:0000313" key="16">
    <source>
        <dbReference type="Proteomes" id="UP000766486"/>
    </source>
</evidence>
<keyword evidence="16" id="KW-1185">Reference proteome</keyword>
<dbReference type="PANTHER" id="PTHR43756">
    <property type="entry name" value="CHOLINE MONOOXYGENASE, CHLOROPLASTIC"/>
    <property type="match status" value="1"/>
</dbReference>
<keyword evidence="10" id="KW-0408">Iron</keyword>
<keyword evidence="7" id="KW-0001">2Fe-2S</keyword>
<dbReference type="CDD" id="cd03469">
    <property type="entry name" value="Rieske_RO_Alpha_N"/>
    <property type="match status" value="1"/>
</dbReference>
<evidence type="ECO:0000256" key="10">
    <source>
        <dbReference type="ARBA" id="ARBA00023004"/>
    </source>
</evidence>
<gene>
    <name evidence="15" type="ORF">CLO192961_LOCUS98263</name>
</gene>
<name>A0ABY6TWD7_BIOOC</name>
<dbReference type="CDD" id="cd00680">
    <property type="entry name" value="RHO_alpha_C"/>
    <property type="match status" value="1"/>
</dbReference>
<dbReference type="InterPro" id="IPR017941">
    <property type="entry name" value="Rieske_2Fe-2S"/>
</dbReference>
<dbReference type="PRINTS" id="PR00090">
    <property type="entry name" value="RNGDIOXGNASE"/>
</dbReference>
<comment type="catalytic activity">
    <reaction evidence="12">
        <text>choline + 2 reduced [2Fe-2S]-[ferredoxin] + O2 + 2 H(+) = betaine aldehyde hydrate + 2 oxidized [2Fe-2S]-[ferredoxin] + H2O</text>
        <dbReference type="Rhea" id="RHEA:17769"/>
        <dbReference type="Rhea" id="RHEA-COMP:10000"/>
        <dbReference type="Rhea" id="RHEA-COMP:10001"/>
        <dbReference type="ChEBI" id="CHEBI:15354"/>
        <dbReference type="ChEBI" id="CHEBI:15377"/>
        <dbReference type="ChEBI" id="CHEBI:15378"/>
        <dbReference type="ChEBI" id="CHEBI:15379"/>
        <dbReference type="ChEBI" id="CHEBI:15870"/>
        <dbReference type="ChEBI" id="CHEBI:33737"/>
        <dbReference type="ChEBI" id="CHEBI:33738"/>
        <dbReference type="EC" id="1.14.15.7"/>
    </reaction>
</comment>
<organism evidence="15 16">
    <name type="scientific">Bionectria ochroleuca</name>
    <name type="common">Gliocladium roseum</name>
    <dbReference type="NCBI Taxonomy" id="29856"/>
    <lineage>
        <taxon>Eukaryota</taxon>
        <taxon>Fungi</taxon>
        <taxon>Dikarya</taxon>
        <taxon>Ascomycota</taxon>
        <taxon>Pezizomycotina</taxon>
        <taxon>Sordariomycetes</taxon>
        <taxon>Hypocreomycetidae</taxon>
        <taxon>Hypocreales</taxon>
        <taxon>Bionectriaceae</taxon>
        <taxon>Clonostachys</taxon>
    </lineage>
</organism>
<comment type="pathway">
    <text evidence="3">Amine and polyamine biosynthesis; betaine biosynthesis via choline pathway; betaine aldehyde from choline (monooxygenase route): step 1/1.</text>
</comment>
<keyword evidence="9" id="KW-0560">Oxidoreductase</keyword>
<feature type="region of interest" description="Disordered" evidence="13">
    <location>
        <begin position="1"/>
        <end position="21"/>
    </location>
</feature>
<dbReference type="Gene3D" id="3.90.380.10">
    <property type="entry name" value="Naphthalene 1,2-dioxygenase Alpha Subunit, Chain A, domain 1"/>
    <property type="match status" value="2"/>
</dbReference>
<evidence type="ECO:0000256" key="6">
    <source>
        <dbReference type="ARBA" id="ARBA00014931"/>
    </source>
</evidence>
<dbReference type="Pfam" id="PF00355">
    <property type="entry name" value="Rieske"/>
    <property type="match status" value="1"/>
</dbReference>
<accession>A0ABY6TWD7</accession>
<evidence type="ECO:0000256" key="5">
    <source>
        <dbReference type="ARBA" id="ARBA00012763"/>
    </source>
</evidence>
<reference evidence="15 16" key="1">
    <citation type="submission" date="2019-06" db="EMBL/GenBank/DDBJ databases">
        <authorList>
            <person name="Broberg M."/>
        </authorList>
    </citation>
    <scope>NUCLEOTIDE SEQUENCE [LARGE SCALE GENOMIC DNA]</scope>
</reference>